<dbReference type="Proteomes" id="UP001500596">
    <property type="component" value="Unassembled WGS sequence"/>
</dbReference>
<gene>
    <name evidence="1" type="ORF">GCM10009807_07990</name>
</gene>
<dbReference type="PROSITE" id="PS51318">
    <property type="entry name" value="TAT"/>
    <property type="match status" value="1"/>
</dbReference>
<dbReference type="RefSeq" id="WP_344051850.1">
    <property type="nucleotide sequence ID" value="NZ_BAAAPK010000001.1"/>
</dbReference>
<accession>A0ABN2G6P2</accession>
<name>A0ABN2G6P2_9MICO</name>
<dbReference type="EMBL" id="BAAAPK010000001">
    <property type="protein sequence ID" value="GAA1666272.1"/>
    <property type="molecule type" value="Genomic_DNA"/>
</dbReference>
<reference evidence="1 2" key="1">
    <citation type="journal article" date="2019" name="Int. J. Syst. Evol. Microbiol.">
        <title>The Global Catalogue of Microorganisms (GCM) 10K type strain sequencing project: providing services to taxonomists for standard genome sequencing and annotation.</title>
        <authorList>
            <consortium name="The Broad Institute Genomics Platform"/>
            <consortium name="The Broad Institute Genome Sequencing Center for Infectious Disease"/>
            <person name="Wu L."/>
            <person name="Ma J."/>
        </authorList>
    </citation>
    <scope>NUCLEOTIDE SEQUENCE [LARGE SCALE GENOMIC DNA]</scope>
    <source>
        <strain evidence="1 2">JCM 15575</strain>
    </source>
</reference>
<protein>
    <submittedName>
        <fullName evidence="1">Uncharacterized protein</fullName>
    </submittedName>
</protein>
<sequence length="275" mass="27094">MSIDTPIRDTASTASKSVDRRTLLKAGAWAAPVVLLTTAIPAAAASTNVVPSNELTVTSGALTASGVAATPLHWAGGKILWTPASGSTTTAAMVSYSVILSGPAGFASQTLYTSSTNLAPGGSIDFAAGNYGSNALPPGRYTITVLASSDGDATAASSYSIVYTVSVSAFSGVATPGKGSDTSYALSFTVSNPNPVPVTVSVALSGSGFATGPTPASFINLLVPANGSIAQPSSGTISATTANQSTGKTATATITAPIDWIVANSTKTFKGGASF</sequence>
<evidence type="ECO:0000313" key="2">
    <source>
        <dbReference type="Proteomes" id="UP001500596"/>
    </source>
</evidence>
<proteinExistence type="predicted"/>
<organism evidence="1 2">
    <name type="scientific">Microbacterium lacus</name>
    <dbReference type="NCBI Taxonomy" id="415217"/>
    <lineage>
        <taxon>Bacteria</taxon>
        <taxon>Bacillati</taxon>
        <taxon>Actinomycetota</taxon>
        <taxon>Actinomycetes</taxon>
        <taxon>Micrococcales</taxon>
        <taxon>Microbacteriaceae</taxon>
        <taxon>Microbacterium</taxon>
    </lineage>
</organism>
<evidence type="ECO:0000313" key="1">
    <source>
        <dbReference type="EMBL" id="GAA1666272.1"/>
    </source>
</evidence>
<dbReference type="InterPro" id="IPR006311">
    <property type="entry name" value="TAT_signal"/>
</dbReference>
<comment type="caution">
    <text evidence="1">The sequence shown here is derived from an EMBL/GenBank/DDBJ whole genome shotgun (WGS) entry which is preliminary data.</text>
</comment>
<keyword evidence="2" id="KW-1185">Reference proteome</keyword>